<dbReference type="Proteomes" id="UP001172457">
    <property type="component" value="Chromosome 7"/>
</dbReference>
<evidence type="ECO:0000313" key="8">
    <source>
        <dbReference type="Proteomes" id="UP001172457"/>
    </source>
</evidence>
<dbReference type="AlphaFoldDB" id="A0AA38SPN1"/>
<keyword evidence="8" id="KW-1185">Reference proteome</keyword>
<gene>
    <name evidence="7" type="ORF">OSB04_026192</name>
</gene>
<evidence type="ECO:0000256" key="5">
    <source>
        <dbReference type="ARBA" id="ARBA00023242"/>
    </source>
</evidence>
<dbReference type="InterPro" id="IPR002100">
    <property type="entry name" value="TF_MADSbox"/>
</dbReference>
<dbReference type="EMBL" id="JARYMX010000007">
    <property type="protein sequence ID" value="KAJ9539686.1"/>
    <property type="molecule type" value="Genomic_DNA"/>
</dbReference>
<evidence type="ECO:0000313" key="7">
    <source>
        <dbReference type="EMBL" id="KAJ9539686.1"/>
    </source>
</evidence>
<dbReference type="InterPro" id="IPR036879">
    <property type="entry name" value="TF_MADSbox_sf"/>
</dbReference>
<keyword evidence="3" id="KW-0238">DNA-binding</keyword>
<dbReference type="GO" id="GO:0005634">
    <property type="term" value="C:nucleus"/>
    <property type="evidence" value="ECO:0007669"/>
    <property type="project" value="UniProtKB-SubCell"/>
</dbReference>
<keyword evidence="5" id="KW-0539">Nucleus</keyword>
<evidence type="ECO:0000256" key="3">
    <source>
        <dbReference type="ARBA" id="ARBA00023125"/>
    </source>
</evidence>
<sequence>MPRGRRVKLVRISDERRRQATLRKRKEACIKSLRAICRYCRAKACLIICDGPNDLGPNDENVWPSRMQAATLVEKFMSMSQLERSEKLVTQEKVIQRLLMEDTKKLEELKRKNDELELEEMMNDLIVDPAAIATAYGKLNKLFPYIDGLKEKVDAFCIDLNV</sequence>
<proteinExistence type="predicted"/>
<dbReference type="PROSITE" id="PS50066">
    <property type="entry name" value="MADS_BOX_2"/>
    <property type="match status" value="1"/>
</dbReference>
<accession>A0AA38SPN1</accession>
<evidence type="ECO:0000259" key="6">
    <source>
        <dbReference type="PROSITE" id="PS50066"/>
    </source>
</evidence>
<keyword evidence="4" id="KW-0804">Transcription</keyword>
<feature type="domain" description="MADS-box" evidence="6">
    <location>
        <begin position="5"/>
        <end position="48"/>
    </location>
</feature>
<keyword evidence="2" id="KW-0805">Transcription regulation</keyword>
<evidence type="ECO:0000256" key="4">
    <source>
        <dbReference type="ARBA" id="ARBA00023163"/>
    </source>
</evidence>
<dbReference type="SUPFAM" id="SSF55455">
    <property type="entry name" value="SRF-like"/>
    <property type="match status" value="1"/>
</dbReference>
<protein>
    <recommendedName>
        <fullName evidence="6">MADS-box domain-containing protein</fullName>
    </recommendedName>
</protein>
<dbReference type="GO" id="GO:0003677">
    <property type="term" value="F:DNA binding"/>
    <property type="evidence" value="ECO:0007669"/>
    <property type="project" value="UniProtKB-KW"/>
</dbReference>
<reference evidence="7" key="1">
    <citation type="submission" date="2023-03" db="EMBL/GenBank/DDBJ databases">
        <title>Chromosome-scale reference genome and RAD-based genetic map of yellow starthistle (Centaurea solstitialis) reveal putative structural variation and QTLs associated with invader traits.</title>
        <authorList>
            <person name="Reatini B."/>
            <person name="Cang F.A."/>
            <person name="Jiang Q."/>
            <person name="Mckibben M.T.W."/>
            <person name="Barker M.S."/>
            <person name="Rieseberg L.H."/>
            <person name="Dlugosch K.M."/>
        </authorList>
    </citation>
    <scope>NUCLEOTIDE SEQUENCE</scope>
    <source>
        <strain evidence="7">CAN-66</strain>
        <tissue evidence="7">Leaf</tissue>
    </source>
</reference>
<dbReference type="Gene3D" id="3.40.1810.10">
    <property type="entry name" value="Transcription factor, MADS-box"/>
    <property type="match status" value="1"/>
</dbReference>
<comment type="subcellular location">
    <subcellularLocation>
        <location evidence="1">Nucleus</location>
    </subcellularLocation>
</comment>
<organism evidence="7 8">
    <name type="scientific">Centaurea solstitialis</name>
    <name type="common">yellow star-thistle</name>
    <dbReference type="NCBI Taxonomy" id="347529"/>
    <lineage>
        <taxon>Eukaryota</taxon>
        <taxon>Viridiplantae</taxon>
        <taxon>Streptophyta</taxon>
        <taxon>Embryophyta</taxon>
        <taxon>Tracheophyta</taxon>
        <taxon>Spermatophyta</taxon>
        <taxon>Magnoliopsida</taxon>
        <taxon>eudicotyledons</taxon>
        <taxon>Gunneridae</taxon>
        <taxon>Pentapetalae</taxon>
        <taxon>asterids</taxon>
        <taxon>campanulids</taxon>
        <taxon>Asterales</taxon>
        <taxon>Asteraceae</taxon>
        <taxon>Carduoideae</taxon>
        <taxon>Cardueae</taxon>
        <taxon>Centaureinae</taxon>
        <taxon>Centaurea</taxon>
    </lineage>
</organism>
<name>A0AA38SPN1_9ASTR</name>
<dbReference type="GO" id="GO:0046983">
    <property type="term" value="F:protein dimerization activity"/>
    <property type="evidence" value="ECO:0007669"/>
    <property type="project" value="InterPro"/>
</dbReference>
<evidence type="ECO:0000256" key="1">
    <source>
        <dbReference type="ARBA" id="ARBA00004123"/>
    </source>
</evidence>
<evidence type="ECO:0000256" key="2">
    <source>
        <dbReference type="ARBA" id="ARBA00023015"/>
    </source>
</evidence>
<comment type="caution">
    <text evidence="7">The sequence shown here is derived from an EMBL/GenBank/DDBJ whole genome shotgun (WGS) entry which is preliminary data.</text>
</comment>